<protein>
    <submittedName>
        <fullName evidence="1">Dodecin family protein</fullName>
    </submittedName>
</protein>
<keyword evidence="2" id="KW-1185">Reference proteome</keyword>
<dbReference type="InterPro" id="IPR009923">
    <property type="entry name" value="Dodecin"/>
</dbReference>
<accession>A0ABZ1BT16</accession>
<dbReference type="EMBL" id="CP141614">
    <property type="protein sequence ID" value="WRP15884.1"/>
    <property type="molecule type" value="Genomic_DNA"/>
</dbReference>
<organism evidence="1 2">
    <name type="scientific">Geochorda subterranea</name>
    <dbReference type="NCBI Taxonomy" id="3109564"/>
    <lineage>
        <taxon>Bacteria</taxon>
        <taxon>Bacillati</taxon>
        <taxon>Bacillota</taxon>
        <taxon>Limnochordia</taxon>
        <taxon>Limnochordales</taxon>
        <taxon>Geochordaceae</taxon>
        <taxon>Geochorda</taxon>
    </lineage>
</organism>
<dbReference type="PANTHER" id="PTHR39324">
    <property type="entry name" value="CALCIUM DODECIN"/>
    <property type="match status" value="1"/>
</dbReference>
<gene>
    <name evidence="1" type="ORF">VLY81_06965</name>
</gene>
<sequence>MEGRIRVAVIKVIELVGESKTGWEDAVRQAVKQAAKTVRNISGVEVLNWTANVNPADGSIVEYKADVQVAFKVDGTD</sequence>
<reference evidence="2" key="1">
    <citation type="submission" date="2023-12" db="EMBL/GenBank/DDBJ databases">
        <title>Novel isolates from deep terrestrial aquifers shed light on the physiology and ecology of the class Limnochordia.</title>
        <authorList>
            <person name="Karnachuk O.V."/>
            <person name="Lukina A.P."/>
            <person name="Avakyan M.R."/>
            <person name="Kadnikov V."/>
            <person name="Begmatov S."/>
            <person name="Beletsky A.V."/>
            <person name="Mardanov A.V."/>
            <person name="Ravin N.V."/>
        </authorList>
    </citation>
    <scope>NUCLEOTIDE SEQUENCE [LARGE SCALE GENOMIC DNA]</scope>
    <source>
        <strain evidence="2">LN</strain>
    </source>
</reference>
<evidence type="ECO:0000313" key="1">
    <source>
        <dbReference type="EMBL" id="WRP15884.1"/>
    </source>
</evidence>
<dbReference type="Proteomes" id="UP001333102">
    <property type="component" value="Chromosome"/>
</dbReference>
<proteinExistence type="predicted"/>
<evidence type="ECO:0000313" key="2">
    <source>
        <dbReference type="Proteomes" id="UP001333102"/>
    </source>
</evidence>
<dbReference type="SUPFAM" id="SSF89807">
    <property type="entry name" value="Dodecin-like"/>
    <property type="match status" value="1"/>
</dbReference>
<name>A0ABZ1BT16_9FIRM</name>
<dbReference type="Gene3D" id="3.30.1660.10">
    <property type="entry name" value="Flavin-binding protein dodecin"/>
    <property type="match status" value="1"/>
</dbReference>
<dbReference type="Pfam" id="PF07311">
    <property type="entry name" value="Dodecin"/>
    <property type="match status" value="1"/>
</dbReference>
<dbReference type="InterPro" id="IPR036694">
    <property type="entry name" value="Dodecin-like_sf"/>
</dbReference>
<dbReference type="RefSeq" id="WP_324670293.1">
    <property type="nucleotide sequence ID" value="NZ_CP141614.1"/>
</dbReference>
<dbReference type="InterPro" id="IPR025543">
    <property type="entry name" value="Dodecin-like"/>
</dbReference>
<dbReference type="PANTHER" id="PTHR39324:SF1">
    <property type="entry name" value="CALCIUM DODECIN"/>
    <property type="match status" value="1"/>
</dbReference>